<accession>A0A9N9JJS8</accession>
<protein>
    <submittedName>
        <fullName evidence="1">15333_t:CDS:1</fullName>
    </submittedName>
</protein>
<organism evidence="1 2">
    <name type="scientific">Acaulospora morrowiae</name>
    <dbReference type="NCBI Taxonomy" id="94023"/>
    <lineage>
        <taxon>Eukaryota</taxon>
        <taxon>Fungi</taxon>
        <taxon>Fungi incertae sedis</taxon>
        <taxon>Mucoromycota</taxon>
        <taxon>Glomeromycotina</taxon>
        <taxon>Glomeromycetes</taxon>
        <taxon>Diversisporales</taxon>
        <taxon>Acaulosporaceae</taxon>
        <taxon>Acaulospora</taxon>
    </lineage>
</organism>
<keyword evidence="2" id="KW-1185">Reference proteome</keyword>
<dbReference type="AlphaFoldDB" id="A0A9N9JJS8"/>
<reference evidence="1" key="1">
    <citation type="submission" date="2021-06" db="EMBL/GenBank/DDBJ databases">
        <authorList>
            <person name="Kallberg Y."/>
            <person name="Tangrot J."/>
            <person name="Rosling A."/>
        </authorList>
    </citation>
    <scope>NUCLEOTIDE SEQUENCE</scope>
    <source>
        <strain evidence="1">CL551</strain>
    </source>
</reference>
<name>A0A9N9JJS8_9GLOM</name>
<feature type="non-terminal residue" evidence="1">
    <location>
        <position position="1"/>
    </location>
</feature>
<evidence type="ECO:0000313" key="1">
    <source>
        <dbReference type="EMBL" id="CAG8784396.1"/>
    </source>
</evidence>
<proteinExistence type="predicted"/>
<feature type="non-terminal residue" evidence="1">
    <location>
        <position position="154"/>
    </location>
</feature>
<gene>
    <name evidence="1" type="ORF">AMORRO_LOCUS17593</name>
</gene>
<sequence length="154" mass="16984">FEYKAGRSIDLWMDKHPPDDTVTRGYYHAAGTPPYAPDTFGTRGCRSTAGRTTLARDITGISRCRRNTRIAAALPECRSIAAYRTLQHDTTAKDDAYTTPQLMIHETPQKSMPPPTTVCRTIPATGSTITTAAATSHTDAPQYRLRRNVTRSAK</sequence>
<dbReference type="EMBL" id="CAJVPV010055311">
    <property type="protein sequence ID" value="CAG8784396.1"/>
    <property type="molecule type" value="Genomic_DNA"/>
</dbReference>
<evidence type="ECO:0000313" key="2">
    <source>
        <dbReference type="Proteomes" id="UP000789342"/>
    </source>
</evidence>
<comment type="caution">
    <text evidence="1">The sequence shown here is derived from an EMBL/GenBank/DDBJ whole genome shotgun (WGS) entry which is preliminary data.</text>
</comment>
<dbReference type="Proteomes" id="UP000789342">
    <property type="component" value="Unassembled WGS sequence"/>
</dbReference>